<dbReference type="GO" id="GO:0004222">
    <property type="term" value="F:metalloendopeptidase activity"/>
    <property type="evidence" value="ECO:0007669"/>
    <property type="project" value="InterPro"/>
</dbReference>
<dbReference type="OrthoDB" id="5242130at2"/>
<dbReference type="PANTHER" id="PTHR11905">
    <property type="entry name" value="ADAM A DISINTEGRIN AND METALLOPROTEASE DOMAIN"/>
    <property type="match status" value="1"/>
</dbReference>
<dbReference type="InterPro" id="IPR020008">
    <property type="entry name" value="GlyGly_CTERM"/>
</dbReference>
<protein>
    <recommendedName>
        <fullName evidence="2">Peptidase M12B domain-containing protein</fullName>
    </recommendedName>
</protein>
<feature type="domain" description="Peptidase M12B" evidence="2">
    <location>
        <begin position="183"/>
        <end position="387"/>
    </location>
</feature>
<comment type="caution">
    <text evidence="3">The sequence shown here is derived from an EMBL/GenBank/DDBJ whole genome shotgun (WGS) entry which is preliminary data.</text>
</comment>
<feature type="signal peptide" evidence="1">
    <location>
        <begin position="1"/>
        <end position="20"/>
    </location>
</feature>
<sequence length="834" mass="88495">MKYNKLVGALSLSLMFSADALSSDLWQPVHSERSAKSKSSTTFAVDTSKLENHFVHGQAKSGLTLQVPLPNGELIDFVLTYDSILSPDMQEKFPELKTYTGHAVGDEAIQGRFDYTPKGFHGMFRHDGKYVYVEPKPDGSGHYVSYNHKLSSPFQDQVLKYLNSNQAETVQSRVAQRTNIESRTYRLIVSATGEYSQYHGGTETLTRAAITTAINRVNEVYKSDLAVQLELVNFNIYTNAATDPFTDSDANQDIVLNHNDLTDKFGSAAFDVGHIFTTGGGGLAALGAVCDDSRKGAGVTGRDRPTTDAFYIDYVAHELGHQFGANHTFNGNMWNCEGSNRNDPTAFEPGSGSTIMAYAGICGDDDIQVNSDAYFHAASIKEINDYLATQSCGTTTTSTTEVPTADAGSDYTVPARTPIVLTGSATGTGSLTYVWEQMDSGTGTSNLTTDFGSGPLFRSWMPTTEPKRYLPRLEDVVDGTLVKGETYATSSRDLNFRLTVRDGEGGVASDDTLITVDGNSGPFAVVAPSSGATIVGSSNVEWDVAGTAQAPVNCSAVDILLSTDGGVTFDQTLLANTPNDGSQSVNFPTQTFSNARLMIQCRDNIFFAVSSGFSVAIPEEVKAVDDAYSVTQGSAQTSFNVLGNDKGEGTLIITATTYNGTGAVSHTATAINYQPDASFVGSETITYTIVDSANQTATGTLTVTVNSNTAAISAENDSYNLNHNSPATVLDVLANDAGQGELTISAINYSGSGTVLNSGSSISYQPAQGFSGVDSFTYTITDEASQTVTAMVTINVAAEQTTTGTSSSSSGGGGGSLNWFGLLMLAAFWVRRNK</sequence>
<dbReference type="Gene3D" id="3.40.390.10">
    <property type="entry name" value="Collagenase (Catalytic Domain)"/>
    <property type="match status" value="1"/>
</dbReference>
<dbReference type="InterPro" id="IPR024079">
    <property type="entry name" value="MetalloPept_cat_dom_sf"/>
</dbReference>
<dbReference type="SUPFAM" id="SSF55486">
    <property type="entry name" value="Metalloproteases ('zincins'), catalytic domain"/>
    <property type="match status" value="1"/>
</dbReference>
<dbReference type="Gene3D" id="2.60.40.2810">
    <property type="match status" value="2"/>
</dbReference>
<proteinExistence type="predicted"/>
<dbReference type="STRING" id="379097.SE23_15775"/>
<dbReference type="Pfam" id="PF13583">
    <property type="entry name" value="Reprolysin_4"/>
    <property type="match status" value="1"/>
</dbReference>
<dbReference type="PANTHER" id="PTHR11905:SF159">
    <property type="entry name" value="ADAM METALLOPROTEASE"/>
    <property type="match status" value="1"/>
</dbReference>
<dbReference type="RefSeq" id="WP_038191090.1">
    <property type="nucleotide sequence ID" value="NZ_JRWP01000020.1"/>
</dbReference>
<dbReference type="Gene3D" id="2.60.40.10">
    <property type="entry name" value="Immunoglobulins"/>
    <property type="match status" value="1"/>
</dbReference>
<dbReference type="GO" id="GO:0006508">
    <property type="term" value="P:proteolysis"/>
    <property type="evidence" value="ECO:0007669"/>
    <property type="project" value="InterPro"/>
</dbReference>
<evidence type="ECO:0000313" key="3">
    <source>
        <dbReference type="EMBL" id="KGY08480.1"/>
    </source>
</evidence>
<dbReference type="InterPro" id="IPR013783">
    <property type="entry name" value="Ig-like_fold"/>
</dbReference>
<dbReference type="Pfam" id="PF17963">
    <property type="entry name" value="Big_9"/>
    <property type="match status" value="2"/>
</dbReference>
<reference evidence="3 4" key="1">
    <citation type="submission" date="2014-10" db="EMBL/GenBank/DDBJ databases">
        <title>Genome sequencing of Vibrio sinaloensis T08.</title>
        <authorList>
            <person name="Chan K.-G."/>
            <person name="Mohamad N.I."/>
        </authorList>
    </citation>
    <scope>NUCLEOTIDE SEQUENCE [LARGE SCALE GENOMIC DNA]</scope>
    <source>
        <strain evidence="3 4">T08</strain>
    </source>
</reference>
<feature type="chain" id="PRO_5002011234" description="Peptidase M12B domain-containing protein" evidence="1">
    <location>
        <begin position="21"/>
        <end position="834"/>
    </location>
</feature>
<dbReference type="Proteomes" id="UP000030451">
    <property type="component" value="Unassembled WGS sequence"/>
</dbReference>
<evidence type="ECO:0000256" key="1">
    <source>
        <dbReference type="SAM" id="SignalP"/>
    </source>
</evidence>
<keyword evidence="1" id="KW-0732">Signal</keyword>
<organism evidence="3 4">
    <name type="scientific">Photobacterium sp. (strain ATCC 43367)</name>
    <dbReference type="NCBI Taxonomy" id="379097"/>
    <lineage>
        <taxon>Bacteria</taxon>
        <taxon>Pseudomonadati</taxon>
        <taxon>Pseudomonadota</taxon>
        <taxon>Gammaproteobacteria</taxon>
        <taxon>Vibrionales</taxon>
        <taxon>Vibrionaceae</taxon>
        <taxon>Vibrio</taxon>
        <taxon>Vibrio oreintalis group</taxon>
    </lineage>
</organism>
<dbReference type="PROSITE" id="PS50215">
    <property type="entry name" value="ADAM_MEPRO"/>
    <property type="match status" value="1"/>
</dbReference>
<name>A0A0A5HW20_PHOS4</name>
<gene>
    <name evidence="3" type="ORF">NM06_11575</name>
</gene>
<evidence type="ECO:0000259" key="2">
    <source>
        <dbReference type="PROSITE" id="PS50215"/>
    </source>
</evidence>
<dbReference type="EMBL" id="JRWP01000020">
    <property type="protein sequence ID" value="KGY08480.1"/>
    <property type="molecule type" value="Genomic_DNA"/>
</dbReference>
<dbReference type="AlphaFoldDB" id="A0A0A5HW20"/>
<evidence type="ECO:0000313" key="4">
    <source>
        <dbReference type="Proteomes" id="UP000030451"/>
    </source>
</evidence>
<dbReference type="NCBIfam" id="TIGR03501">
    <property type="entry name" value="GlyGly_CTERM"/>
    <property type="match status" value="1"/>
</dbReference>
<dbReference type="InterPro" id="IPR001590">
    <property type="entry name" value="Peptidase_M12B"/>
</dbReference>
<accession>A0A0A5HW20</accession>